<dbReference type="PROSITE" id="PS51706">
    <property type="entry name" value="G_ENGB"/>
    <property type="match status" value="1"/>
</dbReference>
<dbReference type="GO" id="GO:0046872">
    <property type="term" value="F:metal ion binding"/>
    <property type="evidence" value="ECO:0007669"/>
    <property type="project" value="UniProtKB-KW"/>
</dbReference>
<keyword evidence="5" id="KW-0547">Nucleotide-binding</keyword>
<dbReference type="OMA" id="INHFEMI"/>
<evidence type="ECO:0000256" key="5">
    <source>
        <dbReference type="ARBA" id="ARBA00022741"/>
    </source>
</evidence>
<dbReference type="EMBL" id="GG663749">
    <property type="protein sequence ID" value="EEH52218.1"/>
    <property type="molecule type" value="Genomic_DNA"/>
</dbReference>
<sequence length="526" mass="56520">MHAWTRAREAANMLTSTLVRVSTVAAARLGATRASNPSHRASNPWRRDPTTRGASDDALLLRWDALRAAATTPSPPSRRRARDAASSRGVATAAAGRGGGGGGGGGRGGRGGRGGGRGGGGAATARPGRKGVGPPARRGGKNKPSSSARQKQPSGRMVRENPEVAAFDADVAAPPKRGGGDAEEMRPNPMGAPICIDFNDDDDFRDEYEDEAVEAEEEEETRYEDITRVEVEGDGDGDGDGDGGDFLSALDARGGSFEEDDETRGGEWTTFGAAGASSEDGSDSEFDDDDELYLTDADDALTLSTAQQEKGASVKSAKYLQTCVRVQDCPPPNFPEIAVIGRSNVGKSSLVNLLTGRKDVAKTSKNPGKTQTINHFEMITGDGKWYLVDLPGYGFANAPERLRKKWALFTREYLLERENLLAVMLLIDSTVEPQRLDLECLEFLGENDIPVSIVFTKVDKKRKVKSGKRAKPEENVEAFCREVSEYWEEMPPMIFTSSKTGDGKAALLNHVATLRQFFKEGEGRGK</sequence>
<evidence type="ECO:0000313" key="13">
    <source>
        <dbReference type="Proteomes" id="UP000001876"/>
    </source>
</evidence>
<evidence type="ECO:0000256" key="10">
    <source>
        <dbReference type="SAM" id="MobiDB-lite"/>
    </source>
</evidence>
<keyword evidence="4" id="KW-0479">Metal-binding</keyword>
<dbReference type="InterPro" id="IPR027417">
    <property type="entry name" value="P-loop_NTPase"/>
</dbReference>
<evidence type="ECO:0000256" key="9">
    <source>
        <dbReference type="ARBA" id="ARBA00023306"/>
    </source>
</evidence>
<evidence type="ECO:0000259" key="11">
    <source>
        <dbReference type="PROSITE" id="PS51706"/>
    </source>
</evidence>
<feature type="domain" description="EngB-type G" evidence="11">
    <location>
        <begin position="333"/>
        <end position="517"/>
    </location>
</feature>
<comment type="cofactor">
    <cofactor evidence="1">
        <name>Mg(2+)</name>
        <dbReference type="ChEBI" id="CHEBI:18420"/>
    </cofactor>
</comment>
<feature type="region of interest" description="Disordered" evidence="10">
    <location>
        <begin position="68"/>
        <end position="287"/>
    </location>
</feature>
<feature type="compositionally biased region" description="Low complexity" evidence="10">
    <location>
        <begin position="84"/>
        <end position="95"/>
    </location>
</feature>
<dbReference type="HAMAP" id="MF_00321">
    <property type="entry name" value="GTPase_EngB"/>
    <property type="match status" value="1"/>
</dbReference>
<dbReference type="Gene3D" id="3.40.50.300">
    <property type="entry name" value="P-loop containing nucleotide triphosphate hydrolases"/>
    <property type="match status" value="1"/>
</dbReference>
<keyword evidence="8" id="KW-0717">Septation</keyword>
<keyword evidence="9" id="KW-0131">Cell cycle</keyword>
<keyword evidence="3" id="KW-0132">Cell division</keyword>
<evidence type="ECO:0000256" key="8">
    <source>
        <dbReference type="ARBA" id="ARBA00023210"/>
    </source>
</evidence>
<dbReference type="OrthoDB" id="391988at2759"/>
<dbReference type="SUPFAM" id="SSF52540">
    <property type="entry name" value="P-loop containing nucleoside triphosphate hydrolases"/>
    <property type="match status" value="1"/>
</dbReference>
<proteinExistence type="inferred from homology"/>
<gene>
    <name evidence="12" type="ORF">MICPUCDRAFT_53567</name>
</gene>
<feature type="region of interest" description="Disordered" evidence="10">
    <location>
        <begin position="30"/>
        <end position="54"/>
    </location>
</feature>
<dbReference type="GeneID" id="9689119"/>
<dbReference type="CDD" id="cd01876">
    <property type="entry name" value="YihA_EngB"/>
    <property type="match status" value="1"/>
</dbReference>
<dbReference type="Pfam" id="PF01926">
    <property type="entry name" value="MMR_HSR1"/>
    <property type="match status" value="1"/>
</dbReference>
<dbReference type="PANTHER" id="PTHR11649:SF13">
    <property type="entry name" value="ENGB-TYPE G DOMAIN-CONTAINING PROTEIN"/>
    <property type="match status" value="1"/>
</dbReference>
<dbReference type="Proteomes" id="UP000001876">
    <property type="component" value="Unassembled WGS sequence"/>
</dbReference>
<dbReference type="RefSeq" id="XP_003063845.1">
    <property type="nucleotide sequence ID" value="XM_003063799.1"/>
</dbReference>
<dbReference type="PANTHER" id="PTHR11649">
    <property type="entry name" value="MSS1/TRME-RELATED GTP-BINDING PROTEIN"/>
    <property type="match status" value="1"/>
</dbReference>
<evidence type="ECO:0000256" key="2">
    <source>
        <dbReference type="ARBA" id="ARBA00009638"/>
    </source>
</evidence>
<comment type="similarity">
    <text evidence="2">Belongs to the TRAFAC class TrmE-Era-EngA-EngB-Septin-like GTPase superfamily. EngB GTPase family.</text>
</comment>
<reference evidence="12 13" key="1">
    <citation type="journal article" date="2009" name="Science">
        <title>Green evolution and dynamic adaptations revealed by genomes of the marine picoeukaryotes Micromonas.</title>
        <authorList>
            <person name="Worden A.Z."/>
            <person name="Lee J.H."/>
            <person name="Mock T."/>
            <person name="Rouze P."/>
            <person name="Simmons M.P."/>
            <person name="Aerts A.L."/>
            <person name="Allen A.E."/>
            <person name="Cuvelier M.L."/>
            <person name="Derelle E."/>
            <person name="Everett M.V."/>
            <person name="Foulon E."/>
            <person name="Grimwood J."/>
            <person name="Gundlach H."/>
            <person name="Henrissat B."/>
            <person name="Napoli C."/>
            <person name="McDonald S.M."/>
            <person name="Parker M.S."/>
            <person name="Rombauts S."/>
            <person name="Salamov A."/>
            <person name="Von Dassow P."/>
            <person name="Badger J.H."/>
            <person name="Coutinho P.M."/>
            <person name="Demir E."/>
            <person name="Dubchak I."/>
            <person name="Gentemann C."/>
            <person name="Eikrem W."/>
            <person name="Gready J.E."/>
            <person name="John U."/>
            <person name="Lanier W."/>
            <person name="Lindquist E.A."/>
            <person name="Lucas S."/>
            <person name="Mayer K.F."/>
            <person name="Moreau H."/>
            <person name="Not F."/>
            <person name="Otillar R."/>
            <person name="Panaud O."/>
            <person name="Pangilinan J."/>
            <person name="Paulsen I."/>
            <person name="Piegu B."/>
            <person name="Poliakov A."/>
            <person name="Robbens S."/>
            <person name="Schmutz J."/>
            <person name="Toulza E."/>
            <person name="Wyss T."/>
            <person name="Zelensky A."/>
            <person name="Zhou K."/>
            <person name="Armbrust E.V."/>
            <person name="Bhattacharya D."/>
            <person name="Goodenough U.W."/>
            <person name="Van de Peer Y."/>
            <person name="Grigoriev I.V."/>
        </authorList>
    </citation>
    <scope>NUCLEOTIDE SEQUENCE [LARGE SCALE GENOMIC DNA]</scope>
    <source>
        <strain evidence="12 13">CCMP1545</strain>
    </source>
</reference>
<dbReference type="NCBIfam" id="TIGR03598">
    <property type="entry name" value="GTPase_YsxC"/>
    <property type="match status" value="1"/>
</dbReference>
<feature type="compositionally biased region" description="Polar residues" evidence="10">
    <location>
        <begin position="143"/>
        <end position="153"/>
    </location>
</feature>
<dbReference type="eggNOG" id="KOG2486">
    <property type="taxonomic scope" value="Eukaryota"/>
</dbReference>
<evidence type="ECO:0000256" key="7">
    <source>
        <dbReference type="ARBA" id="ARBA00023134"/>
    </source>
</evidence>
<keyword evidence="6" id="KW-0460">Magnesium</keyword>
<dbReference type="InterPro" id="IPR019987">
    <property type="entry name" value="GTP-bd_ribosome_bio_YsxC"/>
</dbReference>
<evidence type="ECO:0000256" key="4">
    <source>
        <dbReference type="ARBA" id="ARBA00022723"/>
    </source>
</evidence>
<feature type="compositionally biased region" description="Acidic residues" evidence="10">
    <location>
        <begin position="232"/>
        <end position="243"/>
    </location>
</feature>
<organism evidence="13">
    <name type="scientific">Micromonas pusilla (strain CCMP1545)</name>
    <name type="common">Picoplanktonic green alga</name>
    <dbReference type="NCBI Taxonomy" id="564608"/>
    <lineage>
        <taxon>Eukaryota</taxon>
        <taxon>Viridiplantae</taxon>
        <taxon>Chlorophyta</taxon>
        <taxon>Mamiellophyceae</taxon>
        <taxon>Mamiellales</taxon>
        <taxon>Mamiellaceae</taxon>
        <taxon>Micromonas</taxon>
    </lineage>
</organism>
<keyword evidence="7" id="KW-0342">GTP-binding</keyword>
<evidence type="ECO:0000313" key="12">
    <source>
        <dbReference type="EMBL" id="EEH52218.1"/>
    </source>
</evidence>
<dbReference type="AlphaFoldDB" id="C1N761"/>
<protein>
    <recommendedName>
        <fullName evidence="11">EngB-type G domain-containing protein</fullName>
    </recommendedName>
</protein>
<feature type="compositionally biased region" description="Low complexity" evidence="10">
    <location>
        <begin position="164"/>
        <end position="175"/>
    </location>
</feature>
<dbReference type="InterPro" id="IPR006073">
    <property type="entry name" value="GTP-bd"/>
</dbReference>
<dbReference type="InterPro" id="IPR030393">
    <property type="entry name" value="G_ENGB_dom"/>
</dbReference>
<feature type="compositionally biased region" description="Gly residues" evidence="10">
    <location>
        <begin position="96"/>
        <end position="122"/>
    </location>
</feature>
<evidence type="ECO:0000256" key="3">
    <source>
        <dbReference type="ARBA" id="ARBA00022618"/>
    </source>
</evidence>
<evidence type="ECO:0000256" key="6">
    <source>
        <dbReference type="ARBA" id="ARBA00022842"/>
    </source>
</evidence>
<feature type="compositionally biased region" description="Acidic residues" evidence="10">
    <location>
        <begin position="198"/>
        <end position="222"/>
    </location>
</feature>
<dbReference type="KEGG" id="mpp:MICPUCDRAFT_53567"/>
<dbReference type="GO" id="GO:0051301">
    <property type="term" value="P:cell division"/>
    <property type="evidence" value="ECO:0007669"/>
    <property type="project" value="UniProtKB-KW"/>
</dbReference>
<dbReference type="STRING" id="564608.C1N761"/>
<accession>C1N761</accession>
<keyword evidence="13" id="KW-1185">Reference proteome</keyword>
<dbReference type="GO" id="GO:0005525">
    <property type="term" value="F:GTP binding"/>
    <property type="evidence" value="ECO:0007669"/>
    <property type="project" value="UniProtKB-KW"/>
</dbReference>
<evidence type="ECO:0000256" key="1">
    <source>
        <dbReference type="ARBA" id="ARBA00001946"/>
    </source>
</evidence>
<name>C1N761_MICPC</name>